<evidence type="ECO:0000313" key="3">
    <source>
        <dbReference type="EMBL" id="KAK0624245.1"/>
    </source>
</evidence>
<evidence type="ECO:0000256" key="2">
    <source>
        <dbReference type="SAM" id="Phobius"/>
    </source>
</evidence>
<dbReference type="Proteomes" id="UP001175000">
    <property type="component" value="Unassembled WGS sequence"/>
</dbReference>
<keyword evidence="2" id="KW-0472">Membrane</keyword>
<feature type="transmembrane region" description="Helical" evidence="2">
    <location>
        <begin position="129"/>
        <end position="146"/>
    </location>
</feature>
<keyword evidence="4" id="KW-1185">Reference proteome</keyword>
<reference evidence="3" key="1">
    <citation type="submission" date="2023-06" db="EMBL/GenBank/DDBJ databases">
        <title>Genome-scale phylogeny and comparative genomics of the fungal order Sordariales.</title>
        <authorList>
            <consortium name="Lawrence Berkeley National Laboratory"/>
            <person name="Hensen N."/>
            <person name="Bonometti L."/>
            <person name="Westerberg I."/>
            <person name="Brannstrom I.O."/>
            <person name="Guillou S."/>
            <person name="Cros-Aarteil S."/>
            <person name="Calhoun S."/>
            <person name="Haridas S."/>
            <person name="Kuo A."/>
            <person name="Mondo S."/>
            <person name="Pangilinan J."/>
            <person name="Riley R."/>
            <person name="Labutti K."/>
            <person name="Andreopoulos B."/>
            <person name="Lipzen A."/>
            <person name="Chen C."/>
            <person name="Yanf M."/>
            <person name="Daum C."/>
            <person name="Ng V."/>
            <person name="Clum A."/>
            <person name="Steindorff A."/>
            <person name="Ohm R."/>
            <person name="Martin F."/>
            <person name="Silar P."/>
            <person name="Natvig D."/>
            <person name="Lalanne C."/>
            <person name="Gautier V."/>
            <person name="Ament-Velasquez S.L."/>
            <person name="Kruys A."/>
            <person name="Hutchinson M.I."/>
            <person name="Powell A.J."/>
            <person name="Barry K."/>
            <person name="Miller A.N."/>
            <person name="Grigoriev I.V."/>
            <person name="Debuchy R."/>
            <person name="Gladieux P."/>
            <person name="Thoren M.H."/>
            <person name="Johannesson H."/>
        </authorList>
    </citation>
    <scope>NUCLEOTIDE SEQUENCE</scope>
    <source>
        <strain evidence="3">CBS 606.72</strain>
    </source>
</reference>
<evidence type="ECO:0000313" key="4">
    <source>
        <dbReference type="Proteomes" id="UP001175000"/>
    </source>
</evidence>
<keyword evidence="2" id="KW-1133">Transmembrane helix</keyword>
<feature type="compositionally biased region" description="Polar residues" evidence="1">
    <location>
        <begin position="27"/>
        <end position="40"/>
    </location>
</feature>
<proteinExistence type="predicted"/>
<feature type="transmembrane region" description="Helical" evidence="2">
    <location>
        <begin position="65"/>
        <end position="83"/>
    </location>
</feature>
<protein>
    <submittedName>
        <fullName evidence="3">Uncharacterized protein</fullName>
    </submittedName>
</protein>
<dbReference type="EMBL" id="JAULSU010000003">
    <property type="protein sequence ID" value="KAK0624245.1"/>
    <property type="molecule type" value="Genomic_DNA"/>
</dbReference>
<gene>
    <name evidence="3" type="ORF">B0T14DRAFT_194264</name>
</gene>
<accession>A0AA40C412</accession>
<feature type="region of interest" description="Disordered" evidence="1">
    <location>
        <begin position="27"/>
        <end position="59"/>
    </location>
</feature>
<evidence type="ECO:0000256" key="1">
    <source>
        <dbReference type="SAM" id="MobiDB-lite"/>
    </source>
</evidence>
<comment type="caution">
    <text evidence="3">The sequence shown here is derived from an EMBL/GenBank/DDBJ whole genome shotgun (WGS) entry which is preliminary data.</text>
</comment>
<name>A0AA40C412_9PEZI</name>
<dbReference type="AlphaFoldDB" id="A0AA40C412"/>
<sequence length="169" mass="18986">MHLCGTATRKPSKWGFLTHRLSLGTSAIPNHHNATATETPPQKMDEKGTPQQTQQSSRHRRRLTYAYLFFQSITANILMRFYLHPHLPGHYWVRRALMYAADAVLLVASEKQYHVMAGGSFWRLGWQSRLTFILLPAWIVSLIFGSCVNECPGVRSASMAAPSSMRGGG</sequence>
<keyword evidence="2" id="KW-0812">Transmembrane</keyword>
<organism evidence="3 4">
    <name type="scientific">Immersiella caudata</name>
    <dbReference type="NCBI Taxonomy" id="314043"/>
    <lineage>
        <taxon>Eukaryota</taxon>
        <taxon>Fungi</taxon>
        <taxon>Dikarya</taxon>
        <taxon>Ascomycota</taxon>
        <taxon>Pezizomycotina</taxon>
        <taxon>Sordariomycetes</taxon>
        <taxon>Sordariomycetidae</taxon>
        <taxon>Sordariales</taxon>
        <taxon>Lasiosphaeriaceae</taxon>
        <taxon>Immersiella</taxon>
    </lineage>
</organism>